<dbReference type="InterPro" id="IPR001753">
    <property type="entry name" value="Enoyl-CoA_hydra/iso"/>
</dbReference>
<dbReference type="AlphaFoldDB" id="A0A1L3MJ63"/>
<dbReference type="InterPro" id="IPR029045">
    <property type="entry name" value="ClpP/crotonase-like_dom_sf"/>
</dbReference>
<dbReference type="PANTHER" id="PTHR43802">
    <property type="entry name" value="ENOYL-COA HYDRATASE"/>
    <property type="match status" value="1"/>
</dbReference>
<dbReference type="RefSeq" id="WP_072625587.1">
    <property type="nucleotide sequence ID" value="NZ_CP013290.1"/>
</dbReference>
<evidence type="ECO:0000313" key="4">
    <source>
        <dbReference type="Proteomes" id="UP000182938"/>
    </source>
</evidence>
<name>A0A1L3MJ63_9MICO</name>
<reference evidence="3 4" key="1">
    <citation type="submission" date="2015-11" db="EMBL/GenBank/DDBJ databases">
        <authorList>
            <person name="Zhang Y."/>
            <person name="Guo Z."/>
        </authorList>
    </citation>
    <scope>NUCLEOTIDE SEQUENCE [LARGE SCALE GENOMIC DNA]</scope>
    <source>
        <strain evidence="3 4">YFY001</strain>
    </source>
</reference>
<dbReference type="PROSITE" id="PS00166">
    <property type="entry name" value="ENOYL_COA_HYDRATASE"/>
    <property type="match status" value="1"/>
</dbReference>
<dbReference type="EC" id="4.2.1.17" evidence="3"/>
<dbReference type="KEGG" id="jte:ASJ30_13650"/>
<dbReference type="Gene3D" id="1.10.12.10">
    <property type="entry name" value="Lyase 2-enoyl-coa Hydratase, Chain A, domain 2"/>
    <property type="match status" value="1"/>
</dbReference>
<dbReference type="Gene3D" id="3.90.226.10">
    <property type="entry name" value="2-enoyl-CoA Hydratase, Chain A, domain 1"/>
    <property type="match status" value="1"/>
</dbReference>
<keyword evidence="3" id="KW-0456">Lyase</keyword>
<dbReference type="InterPro" id="IPR018376">
    <property type="entry name" value="Enoyl-CoA_hyd/isom_CS"/>
</dbReference>
<proteinExistence type="inferred from homology"/>
<protein>
    <submittedName>
        <fullName evidence="3">Enoyl-CoA hydratase</fullName>
        <ecNumber evidence="3">4.2.1.17</ecNumber>
    </submittedName>
</protein>
<gene>
    <name evidence="3" type="ORF">ASJ30_13650</name>
</gene>
<dbReference type="SUPFAM" id="SSF52096">
    <property type="entry name" value="ClpP/crotonase"/>
    <property type="match status" value="1"/>
</dbReference>
<dbReference type="Proteomes" id="UP000182938">
    <property type="component" value="Chromosome"/>
</dbReference>
<organism evidence="3 4">
    <name type="scientific">Janibacter indicus</name>
    <dbReference type="NCBI Taxonomy" id="857417"/>
    <lineage>
        <taxon>Bacteria</taxon>
        <taxon>Bacillati</taxon>
        <taxon>Actinomycetota</taxon>
        <taxon>Actinomycetes</taxon>
        <taxon>Micrococcales</taxon>
        <taxon>Intrasporangiaceae</taxon>
        <taxon>Janibacter</taxon>
    </lineage>
</organism>
<dbReference type="InterPro" id="IPR014748">
    <property type="entry name" value="Enoyl-CoA_hydra_C"/>
</dbReference>
<evidence type="ECO:0000256" key="1">
    <source>
        <dbReference type="ARBA" id="ARBA00005254"/>
    </source>
</evidence>
<comment type="similarity">
    <text evidence="1 2">Belongs to the enoyl-CoA hydratase/isomerase family.</text>
</comment>
<dbReference type="Pfam" id="PF00378">
    <property type="entry name" value="ECH_1"/>
    <property type="match status" value="1"/>
</dbReference>
<dbReference type="NCBIfam" id="NF006699">
    <property type="entry name" value="PRK09245.1"/>
    <property type="match status" value="1"/>
</dbReference>
<accession>A0A1L3MJ63</accession>
<dbReference type="CDD" id="cd06558">
    <property type="entry name" value="crotonase-like"/>
    <property type="match status" value="1"/>
</dbReference>
<evidence type="ECO:0000313" key="3">
    <source>
        <dbReference type="EMBL" id="APH02445.1"/>
    </source>
</evidence>
<dbReference type="PANTHER" id="PTHR43802:SF1">
    <property type="entry name" value="IP11341P-RELATED"/>
    <property type="match status" value="1"/>
</dbReference>
<dbReference type="EMBL" id="CP013290">
    <property type="protein sequence ID" value="APH02445.1"/>
    <property type="molecule type" value="Genomic_DNA"/>
</dbReference>
<dbReference type="GO" id="GO:0004300">
    <property type="term" value="F:enoyl-CoA hydratase activity"/>
    <property type="evidence" value="ECO:0007669"/>
    <property type="project" value="UniProtKB-EC"/>
</dbReference>
<keyword evidence="4" id="KW-1185">Reference proteome</keyword>
<sequence length="266" mass="28188">MSNPVLVEREGALETWILNRPELRNPISDHDVIDALVACAERVNRDREVRAVIVTGAGPAFSAGANLNQVRSEEVPFGGPLSYARDGYRHGIQRIPLALHGCEVPLIAAINGPAVGAGFDLALMCDVRIAAESATFAESFVRVGLIPGDGGAWLLPRAIGLARATELTLTGAAIDARTALDWGLVSRVVPADELLTTARSVADLIAANPPATVRMAKRLLREQDHQSLGSHLEMAAALQPLAQRSADHSEAVDAILAKRPPVFTGL</sequence>
<evidence type="ECO:0000256" key="2">
    <source>
        <dbReference type="RuleBase" id="RU003707"/>
    </source>
</evidence>